<dbReference type="InterPro" id="IPR002201">
    <property type="entry name" value="Glyco_trans_9"/>
</dbReference>
<proteinExistence type="predicted"/>
<dbReference type="eggNOG" id="COG0859">
    <property type="taxonomic scope" value="Bacteria"/>
</dbReference>
<protein>
    <submittedName>
        <fullName evidence="3">Lipopolysaccharide heptosyltransferase</fullName>
    </submittedName>
</protein>
<dbReference type="HOGENOM" id="CLU_038371_0_0_10"/>
<dbReference type="PANTHER" id="PTHR30160">
    <property type="entry name" value="TETRAACYLDISACCHARIDE 4'-KINASE-RELATED"/>
    <property type="match status" value="1"/>
</dbReference>
<reference evidence="3 4" key="1">
    <citation type="journal article" date="2013" name="PLoS ONE">
        <title>Genomic analysis of Melioribacter roseus, facultatively anaerobic organotrophic bacterium representing a novel deep lineage within Bacteriodetes/Chlorobi group.</title>
        <authorList>
            <person name="Kadnikov V.V."/>
            <person name="Mardanov A.V."/>
            <person name="Podosokorskaya O.A."/>
            <person name="Gavrilov S.N."/>
            <person name="Kublanov I.V."/>
            <person name="Beletsky A.V."/>
            <person name="Bonch-Osmolovskaya E.A."/>
            <person name="Ravin N.V."/>
        </authorList>
    </citation>
    <scope>NUCLEOTIDE SEQUENCE [LARGE SCALE GENOMIC DNA]</scope>
    <source>
        <strain evidence="4">JCM 17771 / P3M-2</strain>
    </source>
</reference>
<dbReference type="AlphaFoldDB" id="I6Z2L8"/>
<evidence type="ECO:0000313" key="3">
    <source>
        <dbReference type="EMBL" id="AFN73385.1"/>
    </source>
</evidence>
<dbReference type="Pfam" id="PF01075">
    <property type="entry name" value="Glyco_transf_9"/>
    <property type="match status" value="1"/>
</dbReference>
<organism evidence="3 4">
    <name type="scientific">Melioribacter roseus (strain DSM 23840 / JCM 17771 / VKM B-2668 / P3M-2)</name>
    <dbReference type="NCBI Taxonomy" id="1191523"/>
    <lineage>
        <taxon>Bacteria</taxon>
        <taxon>Pseudomonadati</taxon>
        <taxon>Ignavibacteriota</taxon>
        <taxon>Ignavibacteria</taxon>
        <taxon>Ignavibacteriales</taxon>
        <taxon>Melioribacteraceae</taxon>
        <taxon>Melioribacter</taxon>
    </lineage>
</organism>
<dbReference type="STRING" id="1191523.MROS_0141"/>
<dbReference type="CDD" id="cd03789">
    <property type="entry name" value="GT9_LPS_heptosyltransferase"/>
    <property type="match status" value="1"/>
</dbReference>
<evidence type="ECO:0000256" key="1">
    <source>
        <dbReference type="ARBA" id="ARBA00022676"/>
    </source>
</evidence>
<dbReference type="GO" id="GO:0008713">
    <property type="term" value="F:ADP-heptose-lipopolysaccharide heptosyltransferase activity"/>
    <property type="evidence" value="ECO:0007669"/>
    <property type="project" value="TreeGrafter"/>
</dbReference>
<evidence type="ECO:0000256" key="2">
    <source>
        <dbReference type="ARBA" id="ARBA00022679"/>
    </source>
</evidence>
<dbReference type="SUPFAM" id="SSF53756">
    <property type="entry name" value="UDP-Glycosyltransferase/glycogen phosphorylase"/>
    <property type="match status" value="1"/>
</dbReference>
<keyword evidence="4" id="KW-1185">Reference proteome</keyword>
<dbReference type="Proteomes" id="UP000009011">
    <property type="component" value="Chromosome"/>
</dbReference>
<accession>I6Z2L8</accession>
<keyword evidence="2 3" id="KW-0808">Transferase</keyword>
<dbReference type="EMBL" id="CP003557">
    <property type="protein sequence ID" value="AFN73385.1"/>
    <property type="molecule type" value="Genomic_DNA"/>
</dbReference>
<dbReference type="RefSeq" id="WP_014854822.1">
    <property type="nucleotide sequence ID" value="NC_018178.1"/>
</dbReference>
<dbReference type="GO" id="GO:0009244">
    <property type="term" value="P:lipopolysaccharide core region biosynthetic process"/>
    <property type="evidence" value="ECO:0007669"/>
    <property type="project" value="TreeGrafter"/>
</dbReference>
<keyword evidence="1" id="KW-0328">Glycosyltransferase</keyword>
<dbReference type="KEGG" id="mro:MROS_0141"/>
<name>I6Z2L8_MELRP</name>
<sequence length="363" mass="41427">MSRQKKNPFESFLKKYFSVESLNDFNLGLPKRILIVRQHNQLGDMLASVSLFRAVKESFPTAEVTLIASPENFYAVTKNKFIDKLFVFDKKKIFNPFYIIKLFRVLRKKYDVAIVPATVAISKTSCILAAFSNTAIKIGPASLNGKENYISYLFHYGIDLDWRVNPDAHVSDFILDIVRPFKVTTKDFKSRIEFDQKDMDFARNFALQLEGEKLVGFHVGAGKPQNRWPMENFLELIKYIKEKFKAKIYITGSSADRNEIEFLRDNLNFEAGYFINRSIPEIAALISISDLFITNDTGIMHVAGATETPQISLFGPTNPFNWAPLGNNKFFLRKSDLVSDIGVDEVISLCNSILNSRDKEHAK</sequence>
<dbReference type="InterPro" id="IPR051199">
    <property type="entry name" value="LPS_LOS_Heptosyltrfase"/>
</dbReference>
<dbReference type="OrthoDB" id="9797795at2"/>
<gene>
    <name evidence="3" type="ordered locus">MROS_0141</name>
</gene>
<dbReference type="GO" id="GO:0005829">
    <property type="term" value="C:cytosol"/>
    <property type="evidence" value="ECO:0007669"/>
    <property type="project" value="TreeGrafter"/>
</dbReference>
<dbReference type="Gene3D" id="3.40.50.2000">
    <property type="entry name" value="Glycogen Phosphorylase B"/>
    <property type="match status" value="2"/>
</dbReference>
<evidence type="ECO:0000313" key="4">
    <source>
        <dbReference type="Proteomes" id="UP000009011"/>
    </source>
</evidence>